<evidence type="ECO:0000256" key="2">
    <source>
        <dbReference type="PROSITE-ProRule" id="PRU00708"/>
    </source>
</evidence>
<dbReference type="Proteomes" id="UP001642464">
    <property type="component" value="Unassembled WGS sequence"/>
</dbReference>
<feature type="repeat" description="PPR" evidence="2">
    <location>
        <begin position="112"/>
        <end position="146"/>
    </location>
</feature>
<name>A0ABP0JUE5_9DINO</name>
<sequence>MERSEAAEVDSALVAEGAFGVRVTLLYIASSVRHSEQAWLVPEVDLLLSGNPGNEDAALLVYQLLSEGNTLTRWARRPAEATCVLNGLAKLRRTILALQVLKVMQRAGVEVNVFHYSSAASACEKSGQWMLAVQLLADMKGGNVQPNVFTFGSAVSSCGVAACWVEALALLAMAEAADAVNAFAFSGWLLANLAFPLAPPVSYFIQFCQSCSQVQRDAVCISSAISACEKRARWQAAIHLLQSMQEGWTRPNLVAENAALSACEKARRWQHAFALFRELPRKRLKADKISYNAMISACANSGHWELALMLLEELLRMKQPDVMTSDSLACR</sequence>
<comment type="caution">
    <text evidence="3">The sequence shown here is derived from an EMBL/GenBank/DDBJ whole genome shotgun (WGS) entry which is preliminary data.</text>
</comment>
<dbReference type="PANTHER" id="PTHR47447">
    <property type="entry name" value="OS03G0856100 PROTEIN"/>
    <property type="match status" value="1"/>
</dbReference>
<dbReference type="PROSITE" id="PS51375">
    <property type="entry name" value="PPR"/>
    <property type="match status" value="2"/>
</dbReference>
<feature type="repeat" description="PPR" evidence="2">
    <location>
        <begin position="287"/>
        <end position="321"/>
    </location>
</feature>
<dbReference type="InterPro" id="IPR011990">
    <property type="entry name" value="TPR-like_helical_dom_sf"/>
</dbReference>
<dbReference type="Pfam" id="PF13812">
    <property type="entry name" value="PPR_3"/>
    <property type="match status" value="1"/>
</dbReference>
<gene>
    <name evidence="3" type="ORF">SCF082_LOCUS13735</name>
</gene>
<protein>
    <submittedName>
        <fullName evidence="3">Pentatricopeptide repeat-containing protein At1g63150</fullName>
    </submittedName>
</protein>
<reference evidence="3 4" key="1">
    <citation type="submission" date="2024-02" db="EMBL/GenBank/DDBJ databases">
        <authorList>
            <person name="Chen Y."/>
            <person name="Shah S."/>
            <person name="Dougan E. K."/>
            <person name="Thang M."/>
            <person name="Chan C."/>
        </authorList>
    </citation>
    <scope>NUCLEOTIDE SEQUENCE [LARGE SCALE GENOMIC DNA]</scope>
</reference>
<dbReference type="NCBIfam" id="TIGR00756">
    <property type="entry name" value="PPR"/>
    <property type="match status" value="2"/>
</dbReference>
<keyword evidence="4" id="KW-1185">Reference proteome</keyword>
<evidence type="ECO:0000313" key="3">
    <source>
        <dbReference type="EMBL" id="CAK9017662.1"/>
    </source>
</evidence>
<dbReference type="Pfam" id="PF13041">
    <property type="entry name" value="PPR_2"/>
    <property type="match status" value="1"/>
</dbReference>
<dbReference type="Gene3D" id="1.25.40.10">
    <property type="entry name" value="Tetratricopeptide repeat domain"/>
    <property type="match status" value="2"/>
</dbReference>
<accession>A0ABP0JUE5</accession>
<dbReference type="PANTHER" id="PTHR47447:SF17">
    <property type="entry name" value="OS12G0638900 PROTEIN"/>
    <property type="match status" value="1"/>
</dbReference>
<dbReference type="EMBL" id="CAXAMM010008546">
    <property type="protein sequence ID" value="CAK9017662.1"/>
    <property type="molecule type" value="Genomic_DNA"/>
</dbReference>
<evidence type="ECO:0000256" key="1">
    <source>
        <dbReference type="ARBA" id="ARBA00022737"/>
    </source>
</evidence>
<keyword evidence="1" id="KW-0677">Repeat</keyword>
<dbReference type="InterPro" id="IPR002885">
    <property type="entry name" value="PPR_rpt"/>
</dbReference>
<proteinExistence type="predicted"/>
<evidence type="ECO:0000313" key="4">
    <source>
        <dbReference type="Proteomes" id="UP001642464"/>
    </source>
</evidence>
<organism evidence="3 4">
    <name type="scientific">Durusdinium trenchii</name>
    <dbReference type="NCBI Taxonomy" id="1381693"/>
    <lineage>
        <taxon>Eukaryota</taxon>
        <taxon>Sar</taxon>
        <taxon>Alveolata</taxon>
        <taxon>Dinophyceae</taxon>
        <taxon>Suessiales</taxon>
        <taxon>Symbiodiniaceae</taxon>
        <taxon>Durusdinium</taxon>
    </lineage>
</organism>